<comment type="caution">
    <text evidence="1">The sequence shown here is derived from an EMBL/GenBank/DDBJ whole genome shotgun (WGS) entry which is preliminary data.</text>
</comment>
<feature type="non-terminal residue" evidence="1">
    <location>
        <position position="310"/>
    </location>
</feature>
<sequence length="310" mass="33432">MGLKRMGAAQTRVAAATQEEEEDGGSTSHHISHTLTARSRRSIVVDEDDKVVQASEAEHVQMTATETEGEEEEDEATTRRRSHGRAQRQQRGVAEASCGYASSPSTGSRRRGLLRRGHADSLHRPSSLRQQLGEESPAEQHSDSDTIGRPARRKLAPLLVDTHDLESPMTSPPPPIIDKLREERSYREFFPDLITCLGLPVVLNRESVAELTPTTLNADDVDRRLENDLSVGTSPLSDVSSVAALATSSSSSLGGERPSAPSRASSSLSIKLIFNDPESPAQRLPKPLPPQSPLAGFVVPLRSAGKSAQS</sequence>
<protein>
    <submittedName>
        <fullName evidence="1">Uncharacterized protein</fullName>
    </submittedName>
</protein>
<keyword evidence="2" id="KW-1185">Reference proteome</keyword>
<evidence type="ECO:0000313" key="2">
    <source>
        <dbReference type="Proteomes" id="UP001139981"/>
    </source>
</evidence>
<proteinExistence type="predicted"/>
<evidence type="ECO:0000313" key="1">
    <source>
        <dbReference type="EMBL" id="KAJ2881702.1"/>
    </source>
</evidence>
<dbReference type="Proteomes" id="UP001139981">
    <property type="component" value="Unassembled WGS sequence"/>
</dbReference>
<gene>
    <name evidence="1" type="ORF">IWW38_005759</name>
</gene>
<reference evidence="1" key="1">
    <citation type="submission" date="2022-07" db="EMBL/GenBank/DDBJ databases">
        <title>Phylogenomic reconstructions and comparative analyses of Kickxellomycotina fungi.</title>
        <authorList>
            <person name="Reynolds N.K."/>
            <person name="Stajich J.E."/>
            <person name="Barry K."/>
            <person name="Grigoriev I.V."/>
            <person name="Crous P."/>
            <person name="Smith M.E."/>
        </authorList>
    </citation>
    <scope>NUCLEOTIDE SEQUENCE</scope>
    <source>
        <strain evidence="1">CBS 190363</strain>
    </source>
</reference>
<accession>A0ACC1LUU8</accession>
<name>A0ACC1LUU8_9FUNG</name>
<dbReference type="EMBL" id="JANBVB010002893">
    <property type="protein sequence ID" value="KAJ2881702.1"/>
    <property type="molecule type" value="Genomic_DNA"/>
</dbReference>
<organism evidence="1 2">
    <name type="scientific">Coemansia aciculifera</name>
    <dbReference type="NCBI Taxonomy" id="417176"/>
    <lineage>
        <taxon>Eukaryota</taxon>
        <taxon>Fungi</taxon>
        <taxon>Fungi incertae sedis</taxon>
        <taxon>Zoopagomycota</taxon>
        <taxon>Kickxellomycotina</taxon>
        <taxon>Kickxellomycetes</taxon>
        <taxon>Kickxellales</taxon>
        <taxon>Kickxellaceae</taxon>
        <taxon>Coemansia</taxon>
    </lineage>
</organism>